<keyword evidence="3" id="KW-0807">Transducer</keyword>
<feature type="transmembrane region" description="Helical" evidence="4">
    <location>
        <begin position="181"/>
        <end position="204"/>
    </location>
</feature>
<organism evidence="7 8">
    <name type="scientific">Sphingomonas citri</name>
    <dbReference type="NCBI Taxonomy" id="2862499"/>
    <lineage>
        <taxon>Bacteria</taxon>
        <taxon>Pseudomonadati</taxon>
        <taxon>Pseudomonadota</taxon>
        <taxon>Alphaproteobacteria</taxon>
        <taxon>Sphingomonadales</taxon>
        <taxon>Sphingomonadaceae</taxon>
        <taxon>Sphingomonas</taxon>
    </lineage>
</organism>
<dbReference type="RefSeq" id="WP_219747940.1">
    <property type="nucleotide sequence ID" value="NZ_JAHXZN010000001.1"/>
</dbReference>
<reference evidence="7 8" key="1">
    <citation type="submission" date="2021-07" db="EMBL/GenBank/DDBJ databases">
        <title>Sphingomonas sp.</title>
        <authorList>
            <person name="Feng G."/>
            <person name="Li J."/>
            <person name="Pan M."/>
        </authorList>
    </citation>
    <scope>NUCLEOTIDE SEQUENCE [LARGE SCALE GENOMIC DNA]</scope>
    <source>
        <strain evidence="7 8">RRHST34</strain>
    </source>
</reference>
<dbReference type="PANTHER" id="PTHR43531:SF11">
    <property type="entry name" value="METHYL-ACCEPTING CHEMOTAXIS PROTEIN 3"/>
    <property type="match status" value="1"/>
</dbReference>
<dbReference type="PANTHER" id="PTHR43531">
    <property type="entry name" value="PROTEIN ICFG"/>
    <property type="match status" value="1"/>
</dbReference>
<name>A0ABS7BMB3_9SPHN</name>
<evidence type="ECO:0000313" key="7">
    <source>
        <dbReference type="EMBL" id="MBW6530607.1"/>
    </source>
</evidence>
<dbReference type="InterPro" id="IPR051310">
    <property type="entry name" value="MCP_chemotaxis"/>
</dbReference>
<feature type="domain" description="HAMP" evidence="6">
    <location>
        <begin position="206"/>
        <end position="259"/>
    </location>
</feature>
<dbReference type="InterPro" id="IPR004089">
    <property type="entry name" value="MCPsignal_dom"/>
</dbReference>
<evidence type="ECO:0000256" key="4">
    <source>
        <dbReference type="SAM" id="Phobius"/>
    </source>
</evidence>
<dbReference type="PROSITE" id="PS50885">
    <property type="entry name" value="HAMP"/>
    <property type="match status" value="1"/>
</dbReference>
<dbReference type="Gene3D" id="1.10.287.950">
    <property type="entry name" value="Methyl-accepting chemotaxis protein"/>
    <property type="match status" value="1"/>
</dbReference>
<dbReference type="EMBL" id="JAHXZN010000001">
    <property type="protein sequence ID" value="MBW6530607.1"/>
    <property type="molecule type" value="Genomic_DNA"/>
</dbReference>
<dbReference type="Gene3D" id="6.10.340.10">
    <property type="match status" value="1"/>
</dbReference>
<evidence type="ECO:0000259" key="5">
    <source>
        <dbReference type="PROSITE" id="PS50111"/>
    </source>
</evidence>
<evidence type="ECO:0000256" key="1">
    <source>
        <dbReference type="ARBA" id="ARBA00022500"/>
    </source>
</evidence>
<dbReference type="InterPro" id="IPR003660">
    <property type="entry name" value="HAMP_dom"/>
</dbReference>
<dbReference type="Pfam" id="PF00015">
    <property type="entry name" value="MCPsignal"/>
    <property type="match status" value="1"/>
</dbReference>
<dbReference type="Pfam" id="PF00672">
    <property type="entry name" value="HAMP"/>
    <property type="match status" value="1"/>
</dbReference>
<dbReference type="PROSITE" id="PS50111">
    <property type="entry name" value="CHEMOTAXIS_TRANSDUC_2"/>
    <property type="match status" value="1"/>
</dbReference>
<dbReference type="SMART" id="SM00283">
    <property type="entry name" value="MA"/>
    <property type="match status" value="1"/>
</dbReference>
<dbReference type="Proteomes" id="UP000759103">
    <property type="component" value="Unassembled WGS sequence"/>
</dbReference>
<keyword evidence="4" id="KW-1133">Transmembrane helix</keyword>
<evidence type="ECO:0000313" key="8">
    <source>
        <dbReference type="Proteomes" id="UP000759103"/>
    </source>
</evidence>
<comment type="similarity">
    <text evidence="2">Belongs to the methyl-accepting chemotaxis (MCP) protein family.</text>
</comment>
<dbReference type="InterPro" id="IPR004090">
    <property type="entry name" value="Chemotax_Me-accpt_rcpt"/>
</dbReference>
<dbReference type="InterPro" id="IPR007891">
    <property type="entry name" value="CHASE3"/>
</dbReference>
<dbReference type="PRINTS" id="PR00260">
    <property type="entry name" value="CHEMTRNSDUCR"/>
</dbReference>
<keyword evidence="1" id="KW-0145">Chemotaxis</keyword>
<evidence type="ECO:0000259" key="6">
    <source>
        <dbReference type="PROSITE" id="PS50885"/>
    </source>
</evidence>
<sequence length="601" mass="62704">MTIRNIAIPRKLALAFAVLIATFSIVSLVVFANVRTLHQVAVTRDEAKLASDHADDMLNGVVEGQSAVRGYVLLGKPAFLDTYKENAAAITAAAAEFNRHAARPDQGERVRRFLAAVETWQRTKVEPTLAAFADPATREQARELAGSKQLGAMRDSIKEIQAAQQAWVDQQDAAQRHAETMVTLALALGGAIAVALAGAMGMLLSRSIARPVVAIASVMEELAAGRHQVALPSADRRDEIGTMARAVAVFRDAAVEKARDEQERQAVFAEVGDGLARLADADLAARFSDFPPAYAKLEQDFNAAMDAMAQVMGAVTSATNGINDGAADIRAASDDLSQRTEQQAASLEETAAAMEEITSTVKETAASAAQANQTVEAARVEAEQSAEVVERAVAAMGGIERASSEIGEIIGVIDAIAFQTNLLALNAGVEAARAGDAGKGFAVVASEVRALAQRSAEAARDVKGKITAATGQVDAGVTLVNAAGDALARISARVGELSGLVRTIATAAEQQATGLQQVNTAVAEMDNVTQQNAAMVEEATAAARSLAVEADSLAQQVARFRVGATPRPASPVHQLQQRAAAGVRRLAGARATAVSDDWSGF</sequence>
<keyword evidence="8" id="KW-1185">Reference proteome</keyword>
<dbReference type="CDD" id="cd11386">
    <property type="entry name" value="MCP_signal"/>
    <property type="match status" value="1"/>
</dbReference>
<feature type="transmembrane region" description="Helical" evidence="4">
    <location>
        <begin position="12"/>
        <end position="34"/>
    </location>
</feature>
<dbReference type="SMART" id="SM00304">
    <property type="entry name" value="HAMP"/>
    <property type="match status" value="2"/>
</dbReference>
<accession>A0ABS7BMB3</accession>
<keyword evidence="4" id="KW-0812">Transmembrane</keyword>
<keyword evidence="4" id="KW-0472">Membrane</keyword>
<proteinExistence type="inferred from homology"/>
<gene>
    <name evidence="7" type="ORF">KZ820_07650</name>
</gene>
<protein>
    <submittedName>
        <fullName evidence="7">CHASE3 domain-containing protein</fullName>
    </submittedName>
</protein>
<dbReference type="Pfam" id="PF05227">
    <property type="entry name" value="CHASE3"/>
    <property type="match status" value="1"/>
</dbReference>
<evidence type="ECO:0000256" key="3">
    <source>
        <dbReference type="PROSITE-ProRule" id="PRU00284"/>
    </source>
</evidence>
<feature type="domain" description="Methyl-accepting transducer" evidence="5">
    <location>
        <begin position="318"/>
        <end position="547"/>
    </location>
</feature>
<comment type="caution">
    <text evidence="7">The sequence shown here is derived from an EMBL/GenBank/DDBJ whole genome shotgun (WGS) entry which is preliminary data.</text>
</comment>
<evidence type="ECO:0000256" key="2">
    <source>
        <dbReference type="ARBA" id="ARBA00029447"/>
    </source>
</evidence>
<dbReference type="SUPFAM" id="SSF58104">
    <property type="entry name" value="Methyl-accepting chemotaxis protein (MCP) signaling domain"/>
    <property type="match status" value="1"/>
</dbReference>